<dbReference type="EMBL" id="OU963864">
    <property type="protein sequence ID" value="CAH0387733.1"/>
    <property type="molecule type" value="Genomic_DNA"/>
</dbReference>
<reference evidence="2" key="1">
    <citation type="submission" date="2021-12" db="EMBL/GenBank/DDBJ databases">
        <authorList>
            <person name="King R."/>
        </authorList>
    </citation>
    <scope>NUCLEOTIDE SEQUENCE</scope>
</reference>
<dbReference type="AlphaFoldDB" id="A0A9P0ABB9"/>
<gene>
    <name evidence="2" type="ORF">BEMITA_LOCUS6708</name>
</gene>
<evidence type="ECO:0000256" key="1">
    <source>
        <dbReference type="SAM" id="Phobius"/>
    </source>
</evidence>
<keyword evidence="1" id="KW-1133">Transmembrane helix</keyword>
<keyword evidence="1" id="KW-0812">Transmembrane</keyword>
<protein>
    <submittedName>
        <fullName evidence="2">Uncharacterized protein</fullName>
    </submittedName>
</protein>
<dbReference type="Proteomes" id="UP001152759">
    <property type="component" value="Chromosome 3"/>
</dbReference>
<proteinExistence type="predicted"/>
<evidence type="ECO:0000313" key="3">
    <source>
        <dbReference type="Proteomes" id="UP001152759"/>
    </source>
</evidence>
<keyword evidence="3" id="KW-1185">Reference proteome</keyword>
<organism evidence="2 3">
    <name type="scientific">Bemisia tabaci</name>
    <name type="common">Sweetpotato whitefly</name>
    <name type="synonym">Aleurodes tabaci</name>
    <dbReference type="NCBI Taxonomy" id="7038"/>
    <lineage>
        <taxon>Eukaryota</taxon>
        <taxon>Metazoa</taxon>
        <taxon>Ecdysozoa</taxon>
        <taxon>Arthropoda</taxon>
        <taxon>Hexapoda</taxon>
        <taxon>Insecta</taxon>
        <taxon>Pterygota</taxon>
        <taxon>Neoptera</taxon>
        <taxon>Paraneoptera</taxon>
        <taxon>Hemiptera</taxon>
        <taxon>Sternorrhyncha</taxon>
        <taxon>Aleyrodoidea</taxon>
        <taxon>Aleyrodidae</taxon>
        <taxon>Aleyrodinae</taxon>
        <taxon>Bemisia</taxon>
    </lineage>
</organism>
<name>A0A9P0ABB9_BEMTA</name>
<feature type="transmembrane region" description="Helical" evidence="1">
    <location>
        <begin position="12"/>
        <end position="29"/>
    </location>
</feature>
<accession>A0A9P0ABB9</accession>
<keyword evidence="1" id="KW-0472">Membrane</keyword>
<sequence>MDGQVRCLRSKALLVFWLICVSVVSIEMVEVPESGSTSGVYIVYTELPQEQPGVLSVQPSMTYQLASGSRTGGLF</sequence>
<evidence type="ECO:0000313" key="2">
    <source>
        <dbReference type="EMBL" id="CAH0387733.1"/>
    </source>
</evidence>